<feature type="binding site" evidence="1">
    <location>
        <begin position="259"/>
        <end position="260"/>
    </location>
    <ligand>
        <name>L-histidine</name>
        <dbReference type="ChEBI" id="CHEBI:57595"/>
    </ligand>
</feature>
<keyword evidence="3" id="KW-0030">Aminoacyl-tRNA synthetase</keyword>
<accession>D1AKB1</accession>
<evidence type="ECO:0000313" key="4">
    <source>
        <dbReference type="Proteomes" id="UP000000845"/>
    </source>
</evidence>
<dbReference type="HOGENOM" id="CLU_025113_0_0_0"/>
<dbReference type="InterPro" id="IPR041715">
    <property type="entry name" value="HisRS-like_core"/>
</dbReference>
<sequence length="375" mass="44164">MKKFISSLKEEEKIILKLRKHYEQYGYKKIKLSKFESYDLYNENADFIKIENIITFMAPTGKLQTLRPDVTLSIVKKYARDKKKEMEKLYYIENIYRLSKEDMEYKELNQIGVEILGESDGYSDFEIINLAAESMELINKNFILDISNINYLSGLFEEMNLGYTLEEEVLMNIQHKNVHDLEKILTKENVESKYKEILIKIPDLSGKFHNVITEAEKLVLNEKMQKALDELKMLGQAFPKMIKNGKILLDFSIVNSLDYYNGLIFHGYIENNPKIILSGGNYDKLIEKYDKNKGATGFAIYLDELSGKYKIEKEYDFDILILYKNGDNAKLLNIVKKYIDQGLTIRTEKYREDFNTNFKYKEKYIFEDDRLVGKE</sequence>
<dbReference type="InterPro" id="IPR004516">
    <property type="entry name" value="HisRS/HisZ"/>
</dbReference>
<name>D1AKB1_SEBTE</name>
<dbReference type="EMBL" id="CP001739">
    <property type="protein sequence ID" value="ACZ09027.1"/>
    <property type="molecule type" value="Genomic_DNA"/>
</dbReference>
<feature type="binding site" evidence="1">
    <location>
        <position position="114"/>
    </location>
    <ligand>
        <name>L-histidine</name>
        <dbReference type="ChEBI" id="CHEBI:57595"/>
    </ligand>
</feature>
<organism evidence="3 4">
    <name type="scientific">Sebaldella termitidis (strain ATCC 33386 / NCTC 11300)</name>
    <dbReference type="NCBI Taxonomy" id="526218"/>
    <lineage>
        <taxon>Bacteria</taxon>
        <taxon>Fusobacteriati</taxon>
        <taxon>Fusobacteriota</taxon>
        <taxon>Fusobacteriia</taxon>
        <taxon>Fusobacteriales</taxon>
        <taxon>Leptotrichiaceae</taxon>
        <taxon>Sebaldella</taxon>
    </lineage>
</organism>
<dbReference type="PANTHER" id="PTHR11476">
    <property type="entry name" value="HISTIDYL-TRNA SYNTHETASE"/>
    <property type="match status" value="1"/>
</dbReference>
<dbReference type="RefSeq" id="WP_012861621.1">
    <property type="nucleotide sequence ID" value="NC_013517.1"/>
</dbReference>
<proteinExistence type="predicted"/>
<dbReference type="SUPFAM" id="SSF55681">
    <property type="entry name" value="Class II aaRS and biotin synthetases"/>
    <property type="match status" value="1"/>
</dbReference>
<feature type="domain" description="Class II Histidinyl-tRNA synthetase (HisRS)-like catalytic core" evidence="2">
    <location>
        <begin position="9"/>
        <end position="305"/>
    </location>
</feature>
<dbReference type="Proteomes" id="UP000000845">
    <property type="component" value="Chromosome"/>
</dbReference>
<dbReference type="STRING" id="526218.Sterm_2173"/>
<dbReference type="Pfam" id="PF13393">
    <property type="entry name" value="tRNA-synt_His"/>
    <property type="match status" value="1"/>
</dbReference>
<feature type="binding site" evidence="1">
    <location>
        <position position="97"/>
    </location>
    <ligand>
        <name>L-histidine</name>
        <dbReference type="ChEBI" id="CHEBI:57595"/>
    </ligand>
</feature>
<feature type="binding site" evidence="1">
    <location>
        <position position="110"/>
    </location>
    <ligand>
        <name>L-histidine</name>
        <dbReference type="ChEBI" id="CHEBI:57595"/>
    </ligand>
</feature>
<protein>
    <submittedName>
        <fullName evidence="3">tRNA synthetase class II (G H P and S)</fullName>
    </submittedName>
</protein>
<dbReference type="AlphaFoldDB" id="D1AKB1"/>
<reference evidence="3 4" key="2">
    <citation type="journal article" date="2010" name="Stand. Genomic Sci.">
        <title>Complete genome sequence of Sebaldella termitidis type strain (NCTC 11300).</title>
        <authorList>
            <person name="Harmon-Smith M."/>
            <person name="Celia L."/>
            <person name="Chertkov O."/>
            <person name="Lapidus A."/>
            <person name="Copeland A."/>
            <person name="Glavina Del Rio T."/>
            <person name="Nolan M."/>
            <person name="Lucas S."/>
            <person name="Tice H."/>
            <person name="Cheng J.F."/>
            <person name="Han C."/>
            <person name="Detter J.C."/>
            <person name="Bruce D."/>
            <person name="Goodwin L."/>
            <person name="Pitluck S."/>
            <person name="Pati A."/>
            <person name="Liolios K."/>
            <person name="Ivanova N."/>
            <person name="Mavromatis K."/>
            <person name="Mikhailova N."/>
            <person name="Chen A."/>
            <person name="Palaniappan K."/>
            <person name="Land M."/>
            <person name="Hauser L."/>
            <person name="Chang Y.J."/>
            <person name="Jeffries C.D."/>
            <person name="Brettin T."/>
            <person name="Goker M."/>
            <person name="Beck B."/>
            <person name="Bristow J."/>
            <person name="Eisen J.A."/>
            <person name="Markowitz V."/>
            <person name="Hugenholtz P."/>
            <person name="Kyrpides N.C."/>
            <person name="Klenk H.P."/>
            <person name="Chen F."/>
        </authorList>
    </citation>
    <scope>NUCLEOTIDE SEQUENCE [LARGE SCALE GENOMIC DNA]</scope>
    <source>
        <strain evidence="4">ATCC 33386 / NCTC 11300</strain>
    </source>
</reference>
<keyword evidence="4" id="KW-1185">Reference proteome</keyword>
<dbReference type="GO" id="GO:0004812">
    <property type="term" value="F:aminoacyl-tRNA ligase activity"/>
    <property type="evidence" value="ECO:0007669"/>
    <property type="project" value="UniProtKB-KW"/>
</dbReference>
<feature type="binding site" evidence="1">
    <location>
        <begin position="69"/>
        <end position="71"/>
    </location>
    <ligand>
        <name>L-histidine</name>
        <dbReference type="ChEBI" id="CHEBI:57595"/>
    </ligand>
</feature>
<dbReference type="GO" id="GO:0005737">
    <property type="term" value="C:cytoplasm"/>
    <property type="evidence" value="ECO:0007669"/>
    <property type="project" value="InterPro"/>
</dbReference>
<reference evidence="4" key="1">
    <citation type="submission" date="2009-09" db="EMBL/GenBank/DDBJ databases">
        <title>The complete chromosome of Sebaldella termitidis ATCC 33386.</title>
        <authorList>
            <consortium name="US DOE Joint Genome Institute (JGI-PGF)"/>
            <person name="Lucas S."/>
            <person name="Copeland A."/>
            <person name="Lapidus A."/>
            <person name="Glavina del Rio T."/>
            <person name="Dalin E."/>
            <person name="Tice H."/>
            <person name="Bruce D."/>
            <person name="Goodwin L."/>
            <person name="Pitluck S."/>
            <person name="Kyrpides N."/>
            <person name="Mavromatis K."/>
            <person name="Ivanova N."/>
            <person name="Mikhailova N."/>
            <person name="Sims D."/>
            <person name="Meincke L."/>
            <person name="Brettin T."/>
            <person name="Detter J.C."/>
            <person name="Han C."/>
            <person name="Larimer F."/>
            <person name="Land M."/>
            <person name="Hauser L."/>
            <person name="Markowitz V."/>
            <person name="Cheng J.F."/>
            <person name="Hugenholtz P."/>
            <person name="Woyke T."/>
            <person name="Wu D."/>
            <person name="Eisen J.A."/>
        </authorList>
    </citation>
    <scope>NUCLEOTIDE SEQUENCE [LARGE SCALE GENOMIC DNA]</scope>
    <source>
        <strain evidence="4">ATCC 33386 / NCTC 11300</strain>
    </source>
</reference>
<dbReference type="InterPro" id="IPR045864">
    <property type="entry name" value="aa-tRNA-synth_II/BPL/LPL"/>
</dbReference>
<dbReference type="PANTHER" id="PTHR11476:SF7">
    <property type="entry name" value="HISTIDINE--TRNA LIGASE"/>
    <property type="match status" value="1"/>
</dbReference>
<dbReference type="Gene3D" id="3.30.930.10">
    <property type="entry name" value="Bira Bifunctional Protein, Domain 2"/>
    <property type="match status" value="1"/>
</dbReference>
<evidence type="ECO:0000313" key="3">
    <source>
        <dbReference type="EMBL" id="ACZ09027.1"/>
    </source>
</evidence>
<evidence type="ECO:0000259" key="2">
    <source>
        <dbReference type="Pfam" id="PF13393"/>
    </source>
</evidence>
<evidence type="ECO:0000256" key="1">
    <source>
        <dbReference type="PIRSR" id="PIRSR001549-1"/>
    </source>
</evidence>
<dbReference type="KEGG" id="str:Sterm_2173"/>
<dbReference type="eggNOG" id="COG3705">
    <property type="taxonomic scope" value="Bacteria"/>
</dbReference>
<dbReference type="PIRSF" id="PIRSF001549">
    <property type="entry name" value="His-tRNA_synth"/>
    <property type="match status" value="1"/>
</dbReference>
<keyword evidence="3" id="KW-0436">Ligase</keyword>
<gene>
    <name evidence="3" type="ordered locus">Sterm_2173</name>
</gene>